<dbReference type="EnsemblMetazoa" id="XM_030975709">
    <property type="protein sequence ID" value="XP_030831569"/>
    <property type="gene ID" value="LOC115920274"/>
</dbReference>
<protein>
    <recommendedName>
        <fullName evidence="3">CCHC-type domain-containing protein</fullName>
    </recommendedName>
</protein>
<dbReference type="SUPFAM" id="SSF57756">
    <property type="entry name" value="Retrovirus zinc finger-like domains"/>
    <property type="match status" value="1"/>
</dbReference>
<feature type="domain" description="CCHC-type" evidence="3">
    <location>
        <begin position="180"/>
        <end position="194"/>
    </location>
</feature>
<accession>A0A7M7N5U8</accession>
<dbReference type="InterPro" id="IPR001878">
    <property type="entry name" value="Znf_CCHC"/>
</dbReference>
<dbReference type="GeneID" id="115920274"/>
<dbReference type="InterPro" id="IPR036875">
    <property type="entry name" value="Znf_CCHC_sf"/>
</dbReference>
<reference evidence="4" key="2">
    <citation type="submission" date="2021-01" db="UniProtKB">
        <authorList>
            <consortium name="EnsemblMetazoa"/>
        </authorList>
    </citation>
    <scope>IDENTIFICATION</scope>
</reference>
<evidence type="ECO:0000256" key="1">
    <source>
        <dbReference type="PROSITE-ProRule" id="PRU00047"/>
    </source>
</evidence>
<dbReference type="GO" id="GO:0003676">
    <property type="term" value="F:nucleic acid binding"/>
    <property type="evidence" value="ECO:0007669"/>
    <property type="project" value="InterPro"/>
</dbReference>
<evidence type="ECO:0000313" key="4">
    <source>
        <dbReference type="EnsemblMetazoa" id="XP_030831569"/>
    </source>
</evidence>
<dbReference type="InParanoid" id="A0A7M7N5U8"/>
<evidence type="ECO:0000313" key="5">
    <source>
        <dbReference type="Proteomes" id="UP000007110"/>
    </source>
</evidence>
<dbReference type="KEGG" id="spu:115920274"/>
<feature type="compositionally biased region" description="Basic and acidic residues" evidence="2">
    <location>
        <begin position="118"/>
        <end position="142"/>
    </location>
</feature>
<feature type="region of interest" description="Disordered" evidence="2">
    <location>
        <begin position="113"/>
        <end position="157"/>
    </location>
</feature>
<proteinExistence type="predicted"/>
<evidence type="ECO:0000259" key="3">
    <source>
        <dbReference type="PROSITE" id="PS50158"/>
    </source>
</evidence>
<reference evidence="5" key="1">
    <citation type="submission" date="2015-02" db="EMBL/GenBank/DDBJ databases">
        <title>Genome sequencing for Strongylocentrotus purpuratus.</title>
        <authorList>
            <person name="Murali S."/>
            <person name="Liu Y."/>
            <person name="Vee V."/>
            <person name="English A."/>
            <person name="Wang M."/>
            <person name="Skinner E."/>
            <person name="Han Y."/>
            <person name="Muzny D.M."/>
            <person name="Worley K.C."/>
            <person name="Gibbs R.A."/>
        </authorList>
    </citation>
    <scope>NUCLEOTIDE SEQUENCE</scope>
</reference>
<dbReference type="Proteomes" id="UP000007110">
    <property type="component" value="Unassembled WGS sequence"/>
</dbReference>
<keyword evidence="1" id="KW-0862">Zinc</keyword>
<sequence>MDEIPAASNEEILSAIHVLQRRVDTCTSTVQQPKPIPTFKSEGNKQQFEHSKKVKKLIERGIVLNEQGDFDTTALTLKEALRELNDRQKLIRIADRSPLGWSTVNEYVADELADDSGDEKRLGKAEKAASAKRAESAAEKSTRGRPRPYPRPVQRPLGSFRRFPATFIPNFQRRYDNRVCFQCGIAGHVRTSCPAIGASRQPIRQQPGPPGVTQGIL</sequence>
<organism evidence="4 5">
    <name type="scientific">Strongylocentrotus purpuratus</name>
    <name type="common">Purple sea urchin</name>
    <dbReference type="NCBI Taxonomy" id="7668"/>
    <lineage>
        <taxon>Eukaryota</taxon>
        <taxon>Metazoa</taxon>
        <taxon>Echinodermata</taxon>
        <taxon>Eleutherozoa</taxon>
        <taxon>Echinozoa</taxon>
        <taxon>Echinoidea</taxon>
        <taxon>Euechinoidea</taxon>
        <taxon>Echinacea</taxon>
        <taxon>Camarodonta</taxon>
        <taxon>Echinidea</taxon>
        <taxon>Strongylocentrotidae</taxon>
        <taxon>Strongylocentrotus</taxon>
    </lineage>
</organism>
<dbReference type="AlphaFoldDB" id="A0A7M7N5U8"/>
<name>A0A7M7N5U8_STRPU</name>
<keyword evidence="1" id="KW-0479">Metal-binding</keyword>
<keyword evidence="5" id="KW-1185">Reference proteome</keyword>
<keyword evidence="1" id="KW-0863">Zinc-finger</keyword>
<dbReference type="OrthoDB" id="5989789at2759"/>
<dbReference type="PROSITE" id="PS50158">
    <property type="entry name" value="ZF_CCHC"/>
    <property type="match status" value="1"/>
</dbReference>
<dbReference type="RefSeq" id="XP_030831569.1">
    <property type="nucleotide sequence ID" value="XM_030975709.1"/>
</dbReference>
<evidence type="ECO:0000256" key="2">
    <source>
        <dbReference type="SAM" id="MobiDB-lite"/>
    </source>
</evidence>
<dbReference type="OMA" id="GSETMND"/>
<dbReference type="GO" id="GO:0008270">
    <property type="term" value="F:zinc ion binding"/>
    <property type="evidence" value="ECO:0007669"/>
    <property type="project" value="UniProtKB-KW"/>
</dbReference>